<organism evidence="7 8">
    <name type="scientific">Thermobaculum terrenum (strain ATCC BAA-798 / CCMEE 7001 / YNP1)</name>
    <dbReference type="NCBI Taxonomy" id="525904"/>
    <lineage>
        <taxon>Bacteria</taxon>
        <taxon>Bacillati</taxon>
        <taxon>Chloroflexota</taxon>
        <taxon>Chloroflexia</taxon>
        <taxon>Candidatus Thermobaculales</taxon>
        <taxon>Candidatus Thermobaculaceae</taxon>
        <taxon>Thermobaculum</taxon>
    </lineage>
</organism>
<reference evidence="8" key="1">
    <citation type="journal article" date="2010" name="Stand. Genomic Sci.">
        <title>Complete genome sequence of 'Thermobaculum terrenum' type strain (YNP1).</title>
        <authorList>
            <person name="Kiss H."/>
            <person name="Cleland D."/>
            <person name="Lapidus A."/>
            <person name="Lucas S."/>
            <person name="Glavina Del Rio T."/>
            <person name="Nolan M."/>
            <person name="Tice H."/>
            <person name="Han C."/>
            <person name="Goodwin L."/>
            <person name="Pitluck S."/>
            <person name="Liolios K."/>
            <person name="Ivanova N."/>
            <person name="Mavromatis K."/>
            <person name="Ovchinnikova G."/>
            <person name="Pati A."/>
            <person name="Chen A."/>
            <person name="Palaniappan K."/>
            <person name="Land M."/>
            <person name="Hauser L."/>
            <person name="Chang Y."/>
            <person name="Jeffries C."/>
            <person name="Lu M."/>
            <person name="Brettin T."/>
            <person name="Detter J."/>
            <person name="Goker M."/>
            <person name="Tindall B."/>
            <person name="Beck B."/>
            <person name="McDermott T."/>
            <person name="Woyke T."/>
            <person name="Bristow J."/>
            <person name="Eisen J."/>
            <person name="Markowitz V."/>
            <person name="Hugenholtz P."/>
            <person name="Kyrpides N."/>
            <person name="Klenk H."/>
            <person name="Cheng J."/>
        </authorList>
    </citation>
    <scope>NUCLEOTIDE SEQUENCE [LARGE SCALE GENOMIC DNA]</scope>
    <source>
        <strain evidence="8">ATCC BAA-798 / YNP1</strain>
    </source>
</reference>
<comment type="function">
    <text evidence="5">Could be a nuclease involved in processing of the 5'-end of pre-16S rRNA.</text>
</comment>
<dbReference type="EMBL" id="CP001825">
    <property type="protein sequence ID" value="ACZ41010.1"/>
    <property type="molecule type" value="Genomic_DNA"/>
</dbReference>
<keyword evidence="2 5" id="KW-0690">Ribosome biogenesis</keyword>
<dbReference type="AlphaFoldDB" id="D1CDK4"/>
<dbReference type="PANTHER" id="PTHR33317">
    <property type="entry name" value="POLYNUCLEOTIDYL TRANSFERASE, RIBONUCLEASE H-LIKE SUPERFAMILY PROTEIN"/>
    <property type="match status" value="1"/>
</dbReference>
<dbReference type="NCBIfam" id="TIGR00250">
    <property type="entry name" value="RNAse_H_YqgF"/>
    <property type="match status" value="1"/>
</dbReference>
<keyword evidence="8" id="KW-1185">Reference proteome</keyword>
<dbReference type="STRING" id="525904.Tter_0088"/>
<dbReference type="PANTHER" id="PTHR33317:SF4">
    <property type="entry name" value="POLYNUCLEOTIDYL TRANSFERASE, RIBONUCLEASE H-LIKE SUPERFAMILY PROTEIN"/>
    <property type="match status" value="1"/>
</dbReference>
<proteinExistence type="inferred from homology"/>
<dbReference type="EC" id="3.1.-.-" evidence="5"/>
<name>D1CDK4_THET1</name>
<evidence type="ECO:0000313" key="8">
    <source>
        <dbReference type="Proteomes" id="UP000000323"/>
    </source>
</evidence>
<dbReference type="Proteomes" id="UP000000323">
    <property type="component" value="Chromosome 1"/>
</dbReference>
<dbReference type="GO" id="GO:0000967">
    <property type="term" value="P:rRNA 5'-end processing"/>
    <property type="evidence" value="ECO:0007669"/>
    <property type="project" value="UniProtKB-UniRule"/>
</dbReference>
<dbReference type="SMART" id="SM00732">
    <property type="entry name" value="YqgFc"/>
    <property type="match status" value="1"/>
</dbReference>
<accession>D1CDK4</accession>
<feature type="domain" description="YqgF/RNase H-like" evidence="6">
    <location>
        <begin position="1"/>
        <end position="101"/>
    </location>
</feature>
<evidence type="ECO:0000256" key="2">
    <source>
        <dbReference type="ARBA" id="ARBA00022517"/>
    </source>
</evidence>
<dbReference type="GO" id="GO:0016788">
    <property type="term" value="F:hydrolase activity, acting on ester bonds"/>
    <property type="evidence" value="ECO:0007669"/>
    <property type="project" value="UniProtKB-UniRule"/>
</dbReference>
<dbReference type="Pfam" id="PF03652">
    <property type="entry name" value="RuvX"/>
    <property type="match status" value="1"/>
</dbReference>
<dbReference type="eggNOG" id="COG0816">
    <property type="taxonomic scope" value="Bacteria"/>
</dbReference>
<evidence type="ECO:0000259" key="6">
    <source>
        <dbReference type="SMART" id="SM00732"/>
    </source>
</evidence>
<dbReference type="HOGENOM" id="CLU_098240_2_0_0"/>
<evidence type="ECO:0000256" key="4">
    <source>
        <dbReference type="ARBA" id="ARBA00022801"/>
    </source>
</evidence>
<evidence type="ECO:0000256" key="5">
    <source>
        <dbReference type="HAMAP-Rule" id="MF_00651"/>
    </source>
</evidence>
<sequence>MVVMGIDPGRKRIGIALSDPTGLLATAYKVIHRTTSDRDLEEIRRIAEHENVEKIVVGLPLHMSGYEGEEAVRARELAKQIETATGLPVELVDERLTSVEAERRLLESRRKLGKLGRKKLAIDAEAAAVLLQDYLDQERLRQRAIDSSL</sequence>
<dbReference type="InterPro" id="IPR012337">
    <property type="entry name" value="RNaseH-like_sf"/>
</dbReference>
<dbReference type="GO" id="GO:0004518">
    <property type="term" value="F:nuclease activity"/>
    <property type="evidence" value="ECO:0007669"/>
    <property type="project" value="UniProtKB-KW"/>
</dbReference>
<evidence type="ECO:0000256" key="1">
    <source>
        <dbReference type="ARBA" id="ARBA00022490"/>
    </source>
</evidence>
<keyword evidence="1 5" id="KW-0963">Cytoplasm</keyword>
<dbReference type="CDD" id="cd16964">
    <property type="entry name" value="YqgF"/>
    <property type="match status" value="1"/>
</dbReference>
<keyword evidence="4 5" id="KW-0378">Hydrolase</keyword>
<dbReference type="GO" id="GO:0005829">
    <property type="term" value="C:cytosol"/>
    <property type="evidence" value="ECO:0007669"/>
    <property type="project" value="TreeGrafter"/>
</dbReference>
<gene>
    <name evidence="7" type="ordered locus">Tter_0088</name>
</gene>
<comment type="subcellular location">
    <subcellularLocation>
        <location evidence="5">Cytoplasm</location>
    </subcellularLocation>
</comment>
<evidence type="ECO:0000313" key="7">
    <source>
        <dbReference type="EMBL" id="ACZ41010.1"/>
    </source>
</evidence>
<dbReference type="SUPFAM" id="SSF53098">
    <property type="entry name" value="Ribonuclease H-like"/>
    <property type="match status" value="1"/>
</dbReference>
<comment type="similarity">
    <text evidence="5">Belongs to the YqgF HJR family.</text>
</comment>
<dbReference type="Gene3D" id="3.30.420.140">
    <property type="entry name" value="YqgF/RNase H-like domain"/>
    <property type="match status" value="1"/>
</dbReference>
<dbReference type="InterPro" id="IPR037027">
    <property type="entry name" value="YqgF/RNaseH-like_dom_sf"/>
</dbReference>
<keyword evidence="3 5" id="KW-0540">Nuclease</keyword>
<protein>
    <recommendedName>
        <fullName evidence="5">Putative pre-16S rRNA nuclease</fullName>
        <ecNumber evidence="5">3.1.-.-</ecNumber>
    </recommendedName>
</protein>
<dbReference type="HAMAP" id="MF_00651">
    <property type="entry name" value="Nuclease_YqgF"/>
    <property type="match status" value="1"/>
</dbReference>
<dbReference type="InterPro" id="IPR005227">
    <property type="entry name" value="YqgF"/>
</dbReference>
<dbReference type="InterPro" id="IPR006641">
    <property type="entry name" value="YqgF/RNaseH-like_dom"/>
</dbReference>
<evidence type="ECO:0000256" key="3">
    <source>
        <dbReference type="ARBA" id="ARBA00022722"/>
    </source>
</evidence>
<dbReference type="KEGG" id="ttr:Tter_0088"/>